<dbReference type="EMBL" id="JACIEH010000002">
    <property type="protein sequence ID" value="MBB4099083.1"/>
    <property type="molecule type" value="Genomic_DNA"/>
</dbReference>
<accession>A0A7W6NXB1</accession>
<keyword evidence="1" id="KW-0732">Signal</keyword>
<sequence>MNRHLLTLGALLLSPAAFAQEGGGGAEVVSPMNSSMLVKMNTSISTTSSKPGDRITGMLIDPRELRGVVIEGKVDRADHAILGFSFDRIIVGGKVIPIQSHLVSLTSSKGNEGRDDLDNRIRIEGVGIIAFGTATAVDEGAEVRITAWKR</sequence>
<organism evidence="2 3">
    <name type="scientific">Sphingomonas kyeonggiensis</name>
    <dbReference type="NCBI Taxonomy" id="1268553"/>
    <lineage>
        <taxon>Bacteria</taxon>
        <taxon>Pseudomonadati</taxon>
        <taxon>Pseudomonadota</taxon>
        <taxon>Alphaproteobacteria</taxon>
        <taxon>Sphingomonadales</taxon>
        <taxon>Sphingomonadaceae</taxon>
        <taxon>Sphingomonas</taxon>
    </lineage>
</organism>
<evidence type="ECO:0000256" key="1">
    <source>
        <dbReference type="SAM" id="SignalP"/>
    </source>
</evidence>
<dbReference type="RefSeq" id="WP_183998396.1">
    <property type="nucleotide sequence ID" value="NZ_JACIEH010000002.1"/>
</dbReference>
<evidence type="ECO:0000313" key="2">
    <source>
        <dbReference type="EMBL" id="MBB4099083.1"/>
    </source>
</evidence>
<evidence type="ECO:0000313" key="3">
    <source>
        <dbReference type="Proteomes" id="UP000557392"/>
    </source>
</evidence>
<comment type="caution">
    <text evidence="2">The sequence shown here is derived from an EMBL/GenBank/DDBJ whole genome shotgun (WGS) entry which is preliminary data.</text>
</comment>
<name>A0A7W6NXB1_9SPHN</name>
<feature type="signal peptide" evidence="1">
    <location>
        <begin position="1"/>
        <end position="19"/>
    </location>
</feature>
<reference evidence="2 3" key="1">
    <citation type="submission" date="2020-08" db="EMBL/GenBank/DDBJ databases">
        <title>Genomic Encyclopedia of Type Strains, Phase IV (KMG-IV): sequencing the most valuable type-strain genomes for metagenomic binning, comparative biology and taxonomic classification.</title>
        <authorList>
            <person name="Goeker M."/>
        </authorList>
    </citation>
    <scope>NUCLEOTIDE SEQUENCE [LARGE SCALE GENOMIC DNA]</scope>
    <source>
        <strain evidence="2 3">DSM 101806</strain>
    </source>
</reference>
<protein>
    <recommendedName>
        <fullName evidence="4">DUF5666 domain-containing protein</fullName>
    </recommendedName>
</protein>
<evidence type="ECO:0008006" key="4">
    <source>
        <dbReference type="Google" id="ProtNLM"/>
    </source>
</evidence>
<dbReference type="AlphaFoldDB" id="A0A7W6NXB1"/>
<feature type="chain" id="PRO_5030741076" description="DUF5666 domain-containing protein" evidence="1">
    <location>
        <begin position="20"/>
        <end position="150"/>
    </location>
</feature>
<dbReference type="Proteomes" id="UP000557392">
    <property type="component" value="Unassembled WGS sequence"/>
</dbReference>
<proteinExistence type="predicted"/>
<keyword evidence="3" id="KW-1185">Reference proteome</keyword>
<gene>
    <name evidence="2" type="ORF">GGR46_002647</name>
</gene>